<comment type="caution">
    <text evidence="2">The sequence shown here is derived from an EMBL/GenBank/DDBJ whole genome shotgun (WGS) entry which is preliminary data.</text>
</comment>
<dbReference type="EMBL" id="CASHTH010002477">
    <property type="protein sequence ID" value="CAI8030391.1"/>
    <property type="molecule type" value="Genomic_DNA"/>
</dbReference>
<gene>
    <name evidence="2" type="ORF">GBAR_LOCUS17238</name>
</gene>
<name>A0AA35SKG2_GEOBA</name>
<reference evidence="2" key="1">
    <citation type="submission" date="2023-03" db="EMBL/GenBank/DDBJ databases">
        <authorList>
            <person name="Steffen K."/>
            <person name="Cardenas P."/>
        </authorList>
    </citation>
    <scope>NUCLEOTIDE SEQUENCE</scope>
</reference>
<organism evidence="2 3">
    <name type="scientific">Geodia barretti</name>
    <name type="common">Barrett's horny sponge</name>
    <dbReference type="NCBI Taxonomy" id="519541"/>
    <lineage>
        <taxon>Eukaryota</taxon>
        <taxon>Metazoa</taxon>
        <taxon>Porifera</taxon>
        <taxon>Demospongiae</taxon>
        <taxon>Heteroscleromorpha</taxon>
        <taxon>Tetractinellida</taxon>
        <taxon>Astrophorina</taxon>
        <taxon>Geodiidae</taxon>
        <taxon>Geodia</taxon>
    </lineage>
</organism>
<dbReference type="SUPFAM" id="SSF53850">
    <property type="entry name" value="Periplasmic binding protein-like II"/>
    <property type="match status" value="1"/>
</dbReference>
<accession>A0AA35SKG2</accession>
<evidence type="ECO:0000313" key="2">
    <source>
        <dbReference type="EMBL" id="CAI8030391.1"/>
    </source>
</evidence>
<keyword evidence="3" id="KW-1185">Reference proteome</keyword>
<dbReference type="PANTHER" id="PTHR30006">
    <property type="entry name" value="THIAMINE-BINDING PERIPLASMIC PROTEIN-RELATED"/>
    <property type="match status" value="1"/>
</dbReference>
<evidence type="ECO:0000256" key="1">
    <source>
        <dbReference type="ARBA" id="ARBA00022729"/>
    </source>
</evidence>
<evidence type="ECO:0000313" key="3">
    <source>
        <dbReference type="Proteomes" id="UP001174909"/>
    </source>
</evidence>
<dbReference type="PANTHER" id="PTHR30006:SF15">
    <property type="entry name" value="IRON-UTILIZATION PERIPLASMIC PROTEIN"/>
    <property type="match status" value="1"/>
</dbReference>
<dbReference type="AlphaFoldDB" id="A0AA35SKG2"/>
<proteinExistence type="predicted"/>
<dbReference type="Pfam" id="PF13531">
    <property type="entry name" value="SBP_bac_11"/>
    <property type="match status" value="1"/>
</dbReference>
<keyword evidence="1" id="KW-0732">Signal</keyword>
<dbReference type="Proteomes" id="UP001174909">
    <property type="component" value="Unassembled WGS sequence"/>
</dbReference>
<protein>
    <submittedName>
        <fullName evidence="2">Fe(3+)-binding periplasmic protein</fullName>
    </submittedName>
</protein>
<sequence>MHARDSAATTAVEEAKFAAKDAATAAMVAADAAAEASSAAKLAAEAVMVASSSSMKEEPGRLVVYSGRSESLVAPIIEQFAEATGIDVQVKYGSTFAMAATLLEEGSNSPADVFFAQDPGGWGLFPPCCPPSRLMSY</sequence>
<dbReference type="Gene3D" id="3.40.190.10">
    <property type="entry name" value="Periplasmic binding protein-like II"/>
    <property type="match status" value="1"/>
</dbReference>